<feature type="domain" description="GIL1/IRKI C-terminal" evidence="1">
    <location>
        <begin position="45"/>
        <end position="100"/>
    </location>
</feature>
<organism evidence="2">
    <name type="scientific">Zea mays</name>
    <name type="common">Maize</name>
    <dbReference type="NCBI Taxonomy" id="4577"/>
    <lineage>
        <taxon>Eukaryota</taxon>
        <taxon>Viridiplantae</taxon>
        <taxon>Streptophyta</taxon>
        <taxon>Embryophyta</taxon>
        <taxon>Tracheophyta</taxon>
        <taxon>Spermatophyta</taxon>
        <taxon>Magnoliopsida</taxon>
        <taxon>Liliopsida</taxon>
        <taxon>Poales</taxon>
        <taxon>Poaceae</taxon>
        <taxon>PACMAD clade</taxon>
        <taxon>Panicoideae</taxon>
        <taxon>Andropogonodae</taxon>
        <taxon>Andropogoneae</taxon>
        <taxon>Tripsacinae</taxon>
        <taxon>Zea</taxon>
    </lineage>
</organism>
<proteinExistence type="evidence at transcript level"/>
<dbReference type="ExpressionAtlas" id="B4FPL7">
    <property type="expression patterns" value="baseline and differential"/>
</dbReference>
<reference evidence="2" key="1">
    <citation type="journal article" date="2009" name="PLoS Genet.">
        <title>Sequencing, mapping, and analysis of 27,455 maize full-length cDNAs.</title>
        <authorList>
            <person name="Soderlund C."/>
            <person name="Descour A."/>
            <person name="Kudrna D."/>
            <person name="Bomhoff M."/>
            <person name="Boyd L."/>
            <person name="Currie J."/>
            <person name="Angelova A."/>
            <person name="Collura K."/>
            <person name="Wissotski M."/>
            <person name="Ashley E."/>
            <person name="Morrow D."/>
            <person name="Fernandes J."/>
            <person name="Walbot V."/>
            <person name="Yu Y."/>
        </authorList>
    </citation>
    <scope>NUCLEOTIDE SEQUENCE</scope>
    <source>
        <strain evidence="2">B73</strain>
    </source>
</reference>
<name>B4FPL7_MAIZE</name>
<evidence type="ECO:0000313" key="2">
    <source>
        <dbReference type="EMBL" id="ACF84060.1"/>
    </source>
</evidence>
<dbReference type="Pfam" id="PF24994">
    <property type="entry name" value="GIL1_IRKI_C"/>
    <property type="match status" value="1"/>
</dbReference>
<accession>B4FPL7</accession>
<dbReference type="PANTHER" id="PTHR31029:SF3">
    <property type="entry name" value="IRK-INTERACTING PROTEIN"/>
    <property type="match status" value="1"/>
</dbReference>
<sequence>MSCVVSILNWSWPWAEQLLQCFFVASKCVWLLHLLAFSFVPPLTILRVEEDRAFDQTYMEDVLLDKQRSRNGPPPSSSQVKLMVTPGFYVQDRLLKCRVLCRYSG</sequence>
<dbReference type="InterPro" id="IPR056813">
    <property type="entry name" value="GIL1_IRKI_C"/>
</dbReference>
<dbReference type="PANTHER" id="PTHR31029">
    <property type="entry name" value="CYCLIN-DEPENDENT KINASE-LIKE PROTEIN"/>
    <property type="match status" value="1"/>
</dbReference>
<protein>
    <recommendedName>
        <fullName evidence="1">GIL1/IRKI C-terminal domain-containing protein</fullName>
    </recommendedName>
</protein>
<dbReference type="InterPro" id="IPR042316">
    <property type="entry name" value="IRKI-like"/>
</dbReference>
<dbReference type="EMBL" id="BT039055">
    <property type="protein sequence ID" value="ACF84060.1"/>
    <property type="molecule type" value="mRNA"/>
</dbReference>
<dbReference type="AlphaFoldDB" id="B4FPL7"/>
<evidence type="ECO:0000259" key="1">
    <source>
        <dbReference type="Pfam" id="PF24994"/>
    </source>
</evidence>